<dbReference type="Pfam" id="PF13927">
    <property type="entry name" value="Ig_3"/>
    <property type="match status" value="1"/>
</dbReference>
<feature type="chain" id="PRO_5027535922" evidence="2">
    <location>
        <begin position="22"/>
        <end position="255"/>
    </location>
</feature>
<dbReference type="SMART" id="SM00409">
    <property type="entry name" value="IG"/>
    <property type="match status" value="1"/>
</dbReference>
<feature type="domain" description="Ig-like" evidence="3">
    <location>
        <begin position="24"/>
        <end position="114"/>
    </location>
</feature>
<dbReference type="RefSeq" id="XP_031430946.1">
    <property type="nucleotide sequence ID" value="XM_031575086.2"/>
</dbReference>
<reference evidence="5" key="1">
    <citation type="submission" date="2025-08" db="UniProtKB">
        <authorList>
            <consortium name="RefSeq"/>
        </authorList>
    </citation>
    <scope>IDENTIFICATION</scope>
</reference>
<feature type="transmembrane region" description="Helical" evidence="1">
    <location>
        <begin position="146"/>
        <end position="169"/>
    </location>
</feature>
<keyword evidence="2" id="KW-0732">Signal</keyword>
<keyword evidence="1" id="KW-0812">Transmembrane</keyword>
<evidence type="ECO:0000256" key="1">
    <source>
        <dbReference type="SAM" id="Phobius"/>
    </source>
</evidence>
<dbReference type="InterPro" id="IPR007110">
    <property type="entry name" value="Ig-like_dom"/>
</dbReference>
<dbReference type="OrthoDB" id="5843397at2759"/>
<dbReference type="PROSITE" id="PS50835">
    <property type="entry name" value="IG_LIKE"/>
    <property type="match status" value="1"/>
</dbReference>
<keyword evidence="1" id="KW-0472">Membrane</keyword>
<keyword evidence="1" id="KW-1133">Transmembrane helix</keyword>
<dbReference type="InterPro" id="IPR003599">
    <property type="entry name" value="Ig_sub"/>
</dbReference>
<organism evidence="4 5">
    <name type="scientific">Clupea harengus</name>
    <name type="common">Atlantic herring</name>
    <dbReference type="NCBI Taxonomy" id="7950"/>
    <lineage>
        <taxon>Eukaryota</taxon>
        <taxon>Metazoa</taxon>
        <taxon>Chordata</taxon>
        <taxon>Craniata</taxon>
        <taxon>Vertebrata</taxon>
        <taxon>Euteleostomi</taxon>
        <taxon>Actinopterygii</taxon>
        <taxon>Neopterygii</taxon>
        <taxon>Teleostei</taxon>
        <taxon>Clupei</taxon>
        <taxon>Clupeiformes</taxon>
        <taxon>Clupeoidei</taxon>
        <taxon>Clupeidae</taxon>
        <taxon>Clupea</taxon>
    </lineage>
</organism>
<dbReference type="InterPro" id="IPR036179">
    <property type="entry name" value="Ig-like_dom_sf"/>
</dbReference>
<accession>A0A6P8G4U5</accession>
<dbReference type="Gene3D" id="2.60.40.10">
    <property type="entry name" value="Immunoglobulins"/>
    <property type="match status" value="1"/>
</dbReference>
<proteinExistence type="predicted"/>
<name>A0A6P8G4U5_CLUHA</name>
<evidence type="ECO:0000313" key="4">
    <source>
        <dbReference type="Proteomes" id="UP000515152"/>
    </source>
</evidence>
<sequence>MCYFSLSVRVIFFLPSCEAEADPPSLSGVKKEVRAGESVTVSCSVSHSCPPHPPTITWSHNGSITVQSEQQTAGQHQLTSSLTFNAIASDHQQPITCSAQYHGGKKAIISVILSVTSATQTEPVTQTPHTSTERNTTTASPVTDDILIKILPATGALCIGIAMLVCCICHRAHKRKHTTQCPKNVYTLSGERPCLEMTDPVYANTEVIKAGTDVGHEDEVYANVEFLQSQDAAVEGNHGFGSFAEPDEDIYANTE</sequence>
<dbReference type="GeneID" id="105907860"/>
<gene>
    <name evidence="5" type="primary">LOC105907860</name>
</gene>
<dbReference type="AlphaFoldDB" id="A0A6P8G4U5"/>
<keyword evidence="4" id="KW-1185">Reference proteome</keyword>
<feature type="signal peptide" evidence="2">
    <location>
        <begin position="1"/>
        <end position="21"/>
    </location>
</feature>
<dbReference type="PANTHER" id="PTHR46484">
    <property type="entry name" value="SI:CH211-171H4.5-RELATED"/>
    <property type="match status" value="1"/>
</dbReference>
<protein>
    <submittedName>
        <fullName evidence="5">Uncharacterized protein LOC105907860</fullName>
    </submittedName>
</protein>
<evidence type="ECO:0000313" key="5">
    <source>
        <dbReference type="RefSeq" id="XP_031430946.1"/>
    </source>
</evidence>
<dbReference type="Proteomes" id="UP000515152">
    <property type="component" value="Chromosome 1"/>
</dbReference>
<evidence type="ECO:0000259" key="3">
    <source>
        <dbReference type="PROSITE" id="PS50835"/>
    </source>
</evidence>
<dbReference type="KEGG" id="char:105907860"/>
<dbReference type="InterPro" id="IPR013783">
    <property type="entry name" value="Ig-like_fold"/>
</dbReference>
<evidence type="ECO:0000256" key="2">
    <source>
        <dbReference type="SAM" id="SignalP"/>
    </source>
</evidence>
<dbReference type="SUPFAM" id="SSF48726">
    <property type="entry name" value="Immunoglobulin"/>
    <property type="match status" value="1"/>
</dbReference>
<dbReference type="PANTHER" id="PTHR46484:SF1">
    <property type="entry name" value="SCHWANN CELL MYELIN PROTEIN-RELATED"/>
    <property type="match status" value="1"/>
</dbReference>